<dbReference type="EMBL" id="JAPUUL010000582">
    <property type="protein sequence ID" value="KAJ8130095.1"/>
    <property type="molecule type" value="Genomic_DNA"/>
</dbReference>
<evidence type="ECO:0000313" key="2">
    <source>
        <dbReference type="Proteomes" id="UP001153332"/>
    </source>
</evidence>
<accession>A0ACC2JRI6</accession>
<organism evidence="1 2">
    <name type="scientific">Lasiodiplodia mahajangana</name>
    <dbReference type="NCBI Taxonomy" id="1108764"/>
    <lineage>
        <taxon>Eukaryota</taxon>
        <taxon>Fungi</taxon>
        <taxon>Dikarya</taxon>
        <taxon>Ascomycota</taxon>
        <taxon>Pezizomycotina</taxon>
        <taxon>Dothideomycetes</taxon>
        <taxon>Dothideomycetes incertae sedis</taxon>
        <taxon>Botryosphaeriales</taxon>
        <taxon>Botryosphaeriaceae</taxon>
        <taxon>Lasiodiplodia</taxon>
    </lineage>
</organism>
<evidence type="ECO:0000313" key="1">
    <source>
        <dbReference type="EMBL" id="KAJ8130095.1"/>
    </source>
</evidence>
<name>A0ACC2JRI6_9PEZI</name>
<dbReference type="Proteomes" id="UP001153332">
    <property type="component" value="Unassembled WGS sequence"/>
</dbReference>
<proteinExistence type="predicted"/>
<sequence length="164" mass="17542">MDKAKETLHKVAHPVGEKEGTNQSQTGSHLERDLDPKPKKVHLESSESDSGVSAYVPSGKLKGKRALITGGDSGIGRAVSIMFAMEGAKLAIVYLPQEEEDAQHTKAQVEKNGGQVLLIPADLSEAIYTKDVVERAQQALGGIDILVNNAATRKEQGSLQDITE</sequence>
<reference evidence="1" key="1">
    <citation type="submission" date="2022-12" db="EMBL/GenBank/DDBJ databases">
        <title>Genome Sequence of Lasiodiplodia mahajangana.</title>
        <authorList>
            <person name="Buettner E."/>
        </authorList>
    </citation>
    <scope>NUCLEOTIDE SEQUENCE</scope>
    <source>
        <strain evidence="1">VT137</strain>
    </source>
</reference>
<protein>
    <submittedName>
        <fullName evidence="1">Uncharacterized protein</fullName>
    </submittedName>
</protein>
<keyword evidence="2" id="KW-1185">Reference proteome</keyword>
<comment type="caution">
    <text evidence="1">The sequence shown here is derived from an EMBL/GenBank/DDBJ whole genome shotgun (WGS) entry which is preliminary data.</text>
</comment>
<gene>
    <name evidence="1" type="ORF">O1611_g3539</name>
</gene>